<dbReference type="Gene3D" id="2.30.110.10">
    <property type="entry name" value="Electron Transport, Fmn-binding Protein, Chain A"/>
    <property type="match status" value="1"/>
</dbReference>
<dbReference type="Pfam" id="PF01243">
    <property type="entry name" value="PNPOx_N"/>
    <property type="match status" value="1"/>
</dbReference>
<protein>
    <recommendedName>
        <fullName evidence="1">Pyridoxamine 5'-phosphate oxidase N-terminal domain-containing protein</fullName>
    </recommendedName>
</protein>
<feature type="domain" description="Pyridoxamine 5'-phosphate oxidase N-terminal" evidence="1">
    <location>
        <begin position="41"/>
        <end position="141"/>
    </location>
</feature>
<dbReference type="OrthoDB" id="4540122at2"/>
<dbReference type="Proteomes" id="UP000287224">
    <property type="component" value="Unassembled WGS sequence"/>
</dbReference>
<dbReference type="AlphaFoldDB" id="A0A401ZNS8"/>
<evidence type="ECO:0000313" key="2">
    <source>
        <dbReference type="EMBL" id="GCE08460.1"/>
    </source>
</evidence>
<dbReference type="EMBL" id="BIFQ01000002">
    <property type="protein sequence ID" value="GCE08460.1"/>
    <property type="molecule type" value="Genomic_DNA"/>
</dbReference>
<comment type="caution">
    <text evidence="2">The sequence shown here is derived from an EMBL/GenBank/DDBJ whole genome shotgun (WGS) entry which is preliminary data.</text>
</comment>
<sequence>MKETPEDLQHLQIILDQSFEQAGSFLRHSFQMPDHSLSAAQLVRYLQGFTYIAFATATSRGEPRVAPIGSLFYRGHFYLPTTMSALRVKHIKRQSAVSLTHFAENSLAIIVHGHARILIPTHPEFAVIEQIQRAIQQGSPREWGDGAYLRVEADVIYTYARYPERYSADPLAMDEP</sequence>
<accession>A0A401ZNS8</accession>
<keyword evidence="3" id="KW-1185">Reference proteome</keyword>
<proteinExistence type="predicted"/>
<dbReference type="SUPFAM" id="SSF50475">
    <property type="entry name" value="FMN-binding split barrel"/>
    <property type="match status" value="1"/>
</dbReference>
<reference evidence="3" key="1">
    <citation type="submission" date="2018-12" db="EMBL/GenBank/DDBJ databases">
        <title>Tengunoibacter tsumagoiensis gen. nov., sp. nov., Dictyobacter kobayashii sp. nov., D. alpinus sp. nov., and D. joshuensis sp. nov. and description of Dictyobacteraceae fam. nov. within the order Ktedonobacterales isolated from Tengu-no-mugimeshi.</title>
        <authorList>
            <person name="Wang C.M."/>
            <person name="Zheng Y."/>
            <person name="Sakai Y."/>
            <person name="Toyoda A."/>
            <person name="Minakuchi Y."/>
            <person name="Abe K."/>
            <person name="Yokota A."/>
            <person name="Yabe S."/>
        </authorList>
    </citation>
    <scope>NUCLEOTIDE SEQUENCE [LARGE SCALE GENOMIC DNA]</scope>
    <source>
        <strain evidence="3">S-27</strain>
    </source>
</reference>
<evidence type="ECO:0000259" key="1">
    <source>
        <dbReference type="Pfam" id="PF01243"/>
    </source>
</evidence>
<dbReference type="RefSeq" id="WP_126600999.1">
    <property type="nucleotide sequence ID" value="NZ_BIFQ01000002.1"/>
</dbReference>
<evidence type="ECO:0000313" key="3">
    <source>
        <dbReference type="Proteomes" id="UP000287224"/>
    </source>
</evidence>
<organism evidence="2 3">
    <name type="scientific">Dictyobacter aurantiacus</name>
    <dbReference type="NCBI Taxonomy" id="1936993"/>
    <lineage>
        <taxon>Bacteria</taxon>
        <taxon>Bacillati</taxon>
        <taxon>Chloroflexota</taxon>
        <taxon>Ktedonobacteria</taxon>
        <taxon>Ktedonobacterales</taxon>
        <taxon>Dictyobacteraceae</taxon>
        <taxon>Dictyobacter</taxon>
    </lineage>
</organism>
<dbReference type="InterPro" id="IPR011576">
    <property type="entry name" value="Pyridox_Oxase_N"/>
</dbReference>
<gene>
    <name evidence="2" type="ORF">KDAU_57890</name>
</gene>
<name>A0A401ZNS8_9CHLR</name>
<dbReference type="InterPro" id="IPR012349">
    <property type="entry name" value="Split_barrel_FMN-bd"/>
</dbReference>